<evidence type="ECO:0000256" key="1">
    <source>
        <dbReference type="SAM" id="MobiDB-lite"/>
    </source>
</evidence>
<dbReference type="OrthoDB" id="5295675at2"/>
<dbReference type="RefSeq" id="WP_029316308.1">
    <property type="nucleotide sequence ID" value="NZ_JABBDT010000096.1"/>
</dbReference>
<reference evidence="2" key="1">
    <citation type="journal article" date="2016" name="Int. J. Mol. Sci.">
        <title>Comparative genomics of the extreme acidophile Acidithiobacillus thiooxidans reveals intraspecific divergence and niche adaptation.</title>
        <authorList>
            <person name="Zhang X."/>
            <person name="Feng X."/>
            <person name="Tao J."/>
            <person name="Ma L."/>
            <person name="Xiao Y."/>
            <person name="Liang Y."/>
            <person name="Liu X."/>
            <person name="Yin H."/>
        </authorList>
    </citation>
    <scope>NUCLEOTIDE SEQUENCE [LARGE SCALE GENOMIC DNA]</scope>
    <source>
        <strain evidence="2">DXS-W</strain>
    </source>
</reference>
<dbReference type="EMBL" id="LWRY01000125">
    <property type="protein sequence ID" value="OCX71763.1"/>
    <property type="molecule type" value="Genomic_DNA"/>
</dbReference>
<dbReference type="Proteomes" id="UP000095008">
    <property type="component" value="Unassembled WGS sequence"/>
</dbReference>
<evidence type="ECO:0008006" key="4">
    <source>
        <dbReference type="Google" id="ProtNLM"/>
    </source>
</evidence>
<comment type="caution">
    <text evidence="2">The sequence shown here is derived from an EMBL/GenBank/DDBJ whole genome shotgun (WGS) entry which is preliminary data.</text>
</comment>
<sequence>MSDASWRSMSLEERLKWALSPELPGHYRPFLLREQWVQTRCYFARRADLLPGEVAALARDDDYVIRLCIAKRPDLSAEQVAEFCTDRDPNVRYAIARNPLLTDIQRAGLLADEDELVRTAAAKGPRPSQERCRPGQAPLLR</sequence>
<feature type="region of interest" description="Disordered" evidence="1">
    <location>
        <begin position="121"/>
        <end position="141"/>
    </location>
</feature>
<name>A0A1C2I731_ACITH</name>
<dbReference type="InterPro" id="IPR016024">
    <property type="entry name" value="ARM-type_fold"/>
</dbReference>
<keyword evidence="3" id="KW-1185">Reference proteome</keyword>
<accession>A0A1C2I731</accession>
<dbReference type="AlphaFoldDB" id="A0A1C2I731"/>
<evidence type="ECO:0000313" key="2">
    <source>
        <dbReference type="EMBL" id="OCX71763.1"/>
    </source>
</evidence>
<protein>
    <recommendedName>
        <fullName evidence="4">Leucine rich repeat variant</fullName>
    </recommendedName>
</protein>
<gene>
    <name evidence="2" type="ORF">A6M23_11075</name>
</gene>
<dbReference type="InterPro" id="IPR011989">
    <property type="entry name" value="ARM-like"/>
</dbReference>
<evidence type="ECO:0000313" key="3">
    <source>
        <dbReference type="Proteomes" id="UP000095008"/>
    </source>
</evidence>
<proteinExistence type="predicted"/>
<dbReference type="SUPFAM" id="SSF48371">
    <property type="entry name" value="ARM repeat"/>
    <property type="match status" value="1"/>
</dbReference>
<dbReference type="Gene3D" id="1.25.10.10">
    <property type="entry name" value="Leucine-rich Repeat Variant"/>
    <property type="match status" value="1"/>
</dbReference>
<organism evidence="2 3">
    <name type="scientific">Acidithiobacillus thiooxidans</name>
    <name type="common">Thiobacillus thiooxidans</name>
    <dbReference type="NCBI Taxonomy" id="930"/>
    <lineage>
        <taxon>Bacteria</taxon>
        <taxon>Pseudomonadati</taxon>
        <taxon>Pseudomonadota</taxon>
        <taxon>Acidithiobacillia</taxon>
        <taxon>Acidithiobacillales</taxon>
        <taxon>Acidithiobacillaceae</taxon>
        <taxon>Acidithiobacillus</taxon>
    </lineage>
</organism>